<dbReference type="AlphaFoldDB" id="A0A021VY30"/>
<dbReference type="InterPro" id="IPR013149">
    <property type="entry name" value="ADH-like_C"/>
</dbReference>
<keyword evidence="9" id="KW-1185">Reference proteome</keyword>
<dbReference type="GO" id="GO:0008270">
    <property type="term" value="F:zinc ion binding"/>
    <property type="evidence" value="ECO:0007669"/>
    <property type="project" value="InterPro"/>
</dbReference>
<dbReference type="EMBL" id="AXCW01000057">
    <property type="protein sequence ID" value="EYR63972.1"/>
    <property type="molecule type" value="Genomic_DNA"/>
</dbReference>
<dbReference type="SUPFAM" id="SSF50129">
    <property type="entry name" value="GroES-like"/>
    <property type="match status" value="1"/>
</dbReference>
<gene>
    <name evidence="8" type="ORF">N866_16865</name>
</gene>
<dbReference type="PANTHER" id="PTHR43350">
    <property type="entry name" value="NAD-DEPENDENT ALCOHOL DEHYDROGENASE"/>
    <property type="match status" value="1"/>
</dbReference>
<dbReference type="InterPro" id="IPR011032">
    <property type="entry name" value="GroES-like_sf"/>
</dbReference>
<dbReference type="PANTHER" id="PTHR43350:SF17">
    <property type="entry name" value="NAD-DEPENDENT ALCOHOL DEHYDROGENASE"/>
    <property type="match status" value="1"/>
</dbReference>
<evidence type="ECO:0000313" key="9">
    <source>
        <dbReference type="Proteomes" id="UP000019753"/>
    </source>
</evidence>
<evidence type="ECO:0000256" key="6">
    <source>
        <dbReference type="RuleBase" id="RU361277"/>
    </source>
</evidence>
<keyword evidence="4 6" id="KW-0862">Zinc</keyword>
<proteinExistence type="inferred from homology"/>
<name>A0A021VY30_9CELL</name>
<dbReference type="GO" id="GO:0016491">
    <property type="term" value="F:oxidoreductase activity"/>
    <property type="evidence" value="ECO:0007669"/>
    <property type="project" value="UniProtKB-KW"/>
</dbReference>
<evidence type="ECO:0000256" key="4">
    <source>
        <dbReference type="ARBA" id="ARBA00022833"/>
    </source>
</evidence>
<dbReference type="RefSeq" id="WP_034224757.1">
    <property type="nucleotide sequence ID" value="NZ_AXCW01000057.1"/>
</dbReference>
<dbReference type="SMART" id="SM00829">
    <property type="entry name" value="PKS_ER"/>
    <property type="match status" value="1"/>
</dbReference>
<comment type="cofactor">
    <cofactor evidence="1 6">
        <name>Zn(2+)</name>
        <dbReference type="ChEBI" id="CHEBI:29105"/>
    </cofactor>
</comment>
<evidence type="ECO:0000256" key="1">
    <source>
        <dbReference type="ARBA" id="ARBA00001947"/>
    </source>
</evidence>
<dbReference type="InterPro" id="IPR036291">
    <property type="entry name" value="NAD(P)-bd_dom_sf"/>
</dbReference>
<accession>A0A021VY30</accession>
<dbReference type="InterPro" id="IPR020843">
    <property type="entry name" value="ER"/>
</dbReference>
<dbReference type="Pfam" id="PF08240">
    <property type="entry name" value="ADH_N"/>
    <property type="match status" value="1"/>
</dbReference>
<dbReference type="InterPro" id="IPR013154">
    <property type="entry name" value="ADH-like_N"/>
</dbReference>
<dbReference type="PROSITE" id="PS00059">
    <property type="entry name" value="ADH_ZINC"/>
    <property type="match status" value="1"/>
</dbReference>
<dbReference type="Pfam" id="PF00107">
    <property type="entry name" value="ADH_zinc_N"/>
    <property type="match status" value="1"/>
</dbReference>
<dbReference type="InterPro" id="IPR002328">
    <property type="entry name" value="ADH_Zn_CS"/>
</dbReference>
<dbReference type="SUPFAM" id="SSF51735">
    <property type="entry name" value="NAD(P)-binding Rossmann-fold domains"/>
    <property type="match status" value="1"/>
</dbReference>
<evidence type="ECO:0000256" key="3">
    <source>
        <dbReference type="ARBA" id="ARBA00022723"/>
    </source>
</evidence>
<dbReference type="Gene3D" id="3.90.180.10">
    <property type="entry name" value="Medium-chain alcohol dehydrogenases, catalytic domain"/>
    <property type="match status" value="1"/>
</dbReference>
<keyword evidence="3 6" id="KW-0479">Metal-binding</keyword>
<dbReference type="OrthoDB" id="3567264at2"/>
<evidence type="ECO:0000256" key="5">
    <source>
        <dbReference type="ARBA" id="ARBA00023002"/>
    </source>
</evidence>
<evidence type="ECO:0000256" key="2">
    <source>
        <dbReference type="ARBA" id="ARBA00008072"/>
    </source>
</evidence>
<evidence type="ECO:0000313" key="8">
    <source>
        <dbReference type="EMBL" id="EYR63972.1"/>
    </source>
</evidence>
<keyword evidence="5" id="KW-0560">Oxidoreductase</keyword>
<feature type="domain" description="Enoyl reductase (ER)" evidence="7">
    <location>
        <begin position="8"/>
        <end position="312"/>
    </location>
</feature>
<protein>
    <submittedName>
        <fullName evidence="8">Alcohol dehydrogenase</fullName>
    </submittedName>
</protein>
<dbReference type="CDD" id="cd08254">
    <property type="entry name" value="hydroxyacyl_CoA_DH"/>
    <property type="match status" value="1"/>
</dbReference>
<evidence type="ECO:0000259" key="7">
    <source>
        <dbReference type="SMART" id="SM00829"/>
    </source>
</evidence>
<organism evidence="8 9">
    <name type="scientific">Actinotalea ferrariae CF5-4</name>
    <dbReference type="NCBI Taxonomy" id="948458"/>
    <lineage>
        <taxon>Bacteria</taxon>
        <taxon>Bacillati</taxon>
        <taxon>Actinomycetota</taxon>
        <taxon>Actinomycetes</taxon>
        <taxon>Micrococcales</taxon>
        <taxon>Cellulomonadaceae</taxon>
        <taxon>Actinotalea</taxon>
    </lineage>
</organism>
<comment type="similarity">
    <text evidence="2 6">Belongs to the zinc-containing alcohol dehydrogenase family.</text>
</comment>
<reference evidence="8 9" key="1">
    <citation type="submission" date="2014-01" db="EMBL/GenBank/DDBJ databases">
        <title>Actinotalea ferrariae CF5-4.</title>
        <authorList>
            <person name="Chen F."/>
            <person name="Li Y."/>
            <person name="Wang G."/>
        </authorList>
    </citation>
    <scope>NUCLEOTIDE SEQUENCE [LARGE SCALE GENOMIC DNA]</scope>
    <source>
        <strain evidence="8 9">CF5-4</strain>
    </source>
</reference>
<sequence length="316" mass="32976">MKAWHFSGTNEPLVLAEIPEPEPGPGEVLLDIKAAGLCHSDVGAMTDAGWMALIDFTPIVMGHEIAGVVTKVGEGVTQVMVGDRVGVCPTAGHGAPGYQRNGGFTLQHVAHEGDLVPMPEGLSFEMAALGTDAGMTSYHAIAVRGEVAPGMKVGVIGLGGLGQIGARVGVLKGAEVHVAEVNEDVWPLAEKIGAASVVKSVEEWAGRDLDLIVDYAGFGTTTSGALKAIRQNGRVVQVGMGRLETTLDIRDVILKEAQLWGSMGGTKEDIAAIYEMLASGDIEPISTVTDFDGIPEGLEKLHRGEIQGRLVAKIAD</sequence>
<dbReference type="Proteomes" id="UP000019753">
    <property type="component" value="Unassembled WGS sequence"/>
</dbReference>
<comment type="caution">
    <text evidence="8">The sequence shown here is derived from an EMBL/GenBank/DDBJ whole genome shotgun (WGS) entry which is preliminary data.</text>
</comment>